<dbReference type="WBParaSite" id="ES5_v2.g444.t1">
    <property type="protein sequence ID" value="ES5_v2.g444.t1"/>
    <property type="gene ID" value="ES5_v2.g444"/>
</dbReference>
<name>A0AC34GND1_9BILA</name>
<accession>A0AC34GND1</accession>
<dbReference type="Proteomes" id="UP000887579">
    <property type="component" value="Unplaced"/>
</dbReference>
<sequence length="132" mass="15861">MEQLSLNHKVYYFDKDTPVPPEDIFELIPKAYDISLHNQTFNERTMKNLVKMERKIKIKGFYLDMIDQEINVKLLSEFLMKNIRHKSRVAIYFQDEAYNPTFKVEIIAALKTWKPITKKILYFPKINVHSMF</sequence>
<protein>
    <submittedName>
        <fullName evidence="2">Uncharacterized protein</fullName>
    </submittedName>
</protein>
<evidence type="ECO:0000313" key="1">
    <source>
        <dbReference type="Proteomes" id="UP000887579"/>
    </source>
</evidence>
<reference evidence="2" key="1">
    <citation type="submission" date="2022-11" db="UniProtKB">
        <authorList>
            <consortium name="WormBaseParasite"/>
        </authorList>
    </citation>
    <scope>IDENTIFICATION</scope>
</reference>
<proteinExistence type="predicted"/>
<evidence type="ECO:0000313" key="2">
    <source>
        <dbReference type="WBParaSite" id="ES5_v2.g444.t1"/>
    </source>
</evidence>
<organism evidence="1 2">
    <name type="scientific">Panagrolaimus sp. ES5</name>
    <dbReference type="NCBI Taxonomy" id="591445"/>
    <lineage>
        <taxon>Eukaryota</taxon>
        <taxon>Metazoa</taxon>
        <taxon>Ecdysozoa</taxon>
        <taxon>Nematoda</taxon>
        <taxon>Chromadorea</taxon>
        <taxon>Rhabditida</taxon>
        <taxon>Tylenchina</taxon>
        <taxon>Panagrolaimomorpha</taxon>
        <taxon>Panagrolaimoidea</taxon>
        <taxon>Panagrolaimidae</taxon>
        <taxon>Panagrolaimus</taxon>
    </lineage>
</organism>